<dbReference type="Proteomes" id="UP000546464">
    <property type="component" value="Unassembled WGS sequence"/>
</dbReference>
<keyword evidence="2" id="KW-1185">Reference proteome</keyword>
<name>A0A842HGN1_9BACT</name>
<reference evidence="1 2" key="1">
    <citation type="submission" date="2020-07" db="EMBL/GenBank/DDBJ databases">
        <authorList>
            <person name="Feng X."/>
        </authorList>
    </citation>
    <scope>NUCLEOTIDE SEQUENCE [LARGE SCALE GENOMIC DNA]</scope>
    <source>
        <strain evidence="1 2">JCM31066</strain>
    </source>
</reference>
<gene>
    <name evidence="1" type="ORF">H5P28_10640</name>
</gene>
<dbReference type="AlphaFoldDB" id="A0A842HGN1"/>
<dbReference type="RefSeq" id="WP_185675686.1">
    <property type="nucleotide sequence ID" value="NZ_JACHVB010000034.1"/>
</dbReference>
<sequence length="131" mass="13837">MATKKAAKKAVKKAVKQAPAPQPVAKKAVKKAAVKKAAAKKTVKKTATPLTTIIAKVDIGWGNNLYVRGEGGGMSWEKGLLMDCVDGDWTWSTTSAKGGLTFKFLINDEIWAEGENLTVAANGTSVTSPTF</sequence>
<evidence type="ECO:0000313" key="1">
    <source>
        <dbReference type="EMBL" id="MBC2594717.1"/>
    </source>
</evidence>
<evidence type="ECO:0000313" key="2">
    <source>
        <dbReference type="Proteomes" id="UP000546464"/>
    </source>
</evidence>
<proteinExistence type="predicted"/>
<comment type="caution">
    <text evidence="1">The sequence shown here is derived from an EMBL/GenBank/DDBJ whole genome shotgun (WGS) entry which is preliminary data.</text>
</comment>
<accession>A0A842HGN1</accession>
<protein>
    <recommendedName>
        <fullName evidence="3">CBM20 domain-containing protein</fullName>
    </recommendedName>
</protein>
<evidence type="ECO:0008006" key="3">
    <source>
        <dbReference type="Google" id="ProtNLM"/>
    </source>
</evidence>
<dbReference type="EMBL" id="JACHVB010000034">
    <property type="protein sequence ID" value="MBC2594717.1"/>
    <property type="molecule type" value="Genomic_DNA"/>
</dbReference>
<organism evidence="1 2">
    <name type="scientific">Ruficoccus amylovorans</name>
    <dbReference type="NCBI Taxonomy" id="1804625"/>
    <lineage>
        <taxon>Bacteria</taxon>
        <taxon>Pseudomonadati</taxon>
        <taxon>Verrucomicrobiota</taxon>
        <taxon>Opitutia</taxon>
        <taxon>Puniceicoccales</taxon>
        <taxon>Cerasicoccaceae</taxon>
        <taxon>Ruficoccus</taxon>
    </lineage>
</organism>